<dbReference type="Gene3D" id="3.40.50.1000">
    <property type="entry name" value="HAD superfamily/HAD-like"/>
    <property type="match status" value="1"/>
</dbReference>
<dbReference type="InterPro" id="IPR011949">
    <property type="entry name" value="HAD-SF_hydro_IA_REG-2-like"/>
</dbReference>
<comment type="caution">
    <text evidence="1">The sequence shown here is derived from an EMBL/GenBank/DDBJ whole genome shotgun (WGS) entry which is preliminary data.</text>
</comment>
<dbReference type="GO" id="GO:0005634">
    <property type="term" value="C:nucleus"/>
    <property type="evidence" value="ECO:0007669"/>
    <property type="project" value="TreeGrafter"/>
</dbReference>
<protein>
    <submittedName>
        <fullName evidence="1">Putative haloacid dehalogenase-like hydrolase domain-containing protein 3</fullName>
    </submittedName>
</protein>
<dbReference type="PRINTS" id="PR00413">
    <property type="entry name" value="HADHALOGNASE"/>
</dbReference>
<dbReference type="PANTHER" id="PTHR46191:SF2">
    <property type="entry name" value="HALOACID DEHALOGENASE-LIKE HYDROLASE DOMAIN-CONTAINING PROTEIN 3"/>
    <property type="match status" value="1"/>
</dbReference>
<dbReference type="GO" id="GO:0016787">
    <property type="term" value="F:hydrolase activity"/>
    <property type="evidence" value="ECO:0007669"/>
    <property type="project" value="UniProtKB-KW"/>
</dbReference>
<dbReference type="Pfam" id="PF00702">
    <property type="entry name" value="Hydrolase"/>
    <property type="match status" value="1"/>
</dbReference>
<evidence type="ECO:0000313" key="2">
    <source>
        <dbReference type="Proteomes" id="UP000230750"/>
    </source>
</evidence>
<dbReference type="InterPro" id="IPR006439">
    <property type="entry name" value="HAD-SF_hydro_IA"/>
</dbReference>
<dbReference type="SUPFAM" id="SSF56784">
    <property type="entry name" value="HAD-like"/>
    <property type="match status" value="1"/>
</dbReference>
<dbReference type="NCBIfam" id="TIGR02252">
    <property type="entry name" value="DREG-2"/>
    <property type="match status" value="1"/>
</dbReference>
<dbReference type="InterPro" id="IPR036412">
    <property type="entry name" value="HAD-like_sf"/>
</dbReference>
<dbReference type="SFLD" id="SFLDG01129">
    <property type="entry name" value="C1.5:_HAD__Beta-PGM__Phosphata"/>
    <property type="match status" value="1"/>
</dbReference>
<organism evidence="1 2">
    <name type="scientific">Stichopus japonicus</name>
    <name type="common">Sea cucumber</name>
    <dbReference type="NCBI Taxonomy" id="307972"/>
    <lineage>
        <taxon>Eukaryota</taxon>
        <taxon>Metazoa</taxon>
        <taxon>Echinodermata</taxon>
        <taxon>Eleutherozoa</taxon>
        <taxon>Echinozoa</taxon>
        <taxon>Holothuroidea</taxon>
        <taxon>Aspidochirotacea</taxon>
        <taxon>Aspidochirotida</taxon>
        <taxon>Stichopodidae</taxon>
        <taxon>Apostichopus</taxon>
    </lineage>
</organism>
<accession>A0A2G8KNQ4</accession>
<name>A0A2G8KNQ4_STIJA</name>
<evidence type="ECO:0000313" key="1">
    <source>
        <dbReference type="EMBL" id="PIK49649.1"/>
    </source>
</evidence>
<dbReference type="InterPro" id="IPR023214">
    <property type="entry name" value="HAD_sf"/>
</dbReference>
<dbReference type="InterPro" id="IPR044924">
    <property type="entry name" value="HAD-SF_hydro_IA_REG-2-like_cap"/>
</dbReference>
<keyword evidence="1" id="KW-0378">Hydrolase</keyword>
<dbReference type="InterPro" id="IPR051828">
    <property type="entry name" value="HAD-like_hydrolase_domain"/>
</dbReference>
<dbReference type="Proteomes" id="UP000230750">
    <property type="component" value="Unassembled WGS sequence"/>
</dbReference>
<proteinExistence type="predicted"/>
<dbReference type="EMBL" id="MRZV01000454">
    <property type="protein sequence ID" value="PIK49649.1"/>
    <property type="molecule type" value="Genomic_DNA"/>
</dbReference>
<keyword evidence="2" id="KW-1185">Reference proteome</keyword>
<dbReference type="AlphaFoldDB" id="A0A2G8KNQ4"/>
<dbReference type="SFLD" id="SFLDS00003">
    <property type="entry name" value="Haloacid_Dehalogenase"/>
    <property type="match status" value="1"/>
</dbReference>
<reference evidence="1 2" key="1">
    <citation type="journal article" date="2017" name="PLoS Biol.">
        <title>The sea cucumber genome provides insights into morphological evolution and visceral regeneration.</title>
        <authorList>
            <person name="Zhang X."/>
            <person name="Sun L."/>
            <person name="Yuan J."/>
            <person name="Sun Y."/>
            <person name="Gao Y."/>
            <person name="Zhang L."/>
            <person name="Li S."/>
            <person name="Dai H."/>
            <person name="Hamel J.F."/>
            <person name="Liu C."/>
            <person name="Yu Y."/>
            <person name="Liu S."/>
            <person name="Lin W."/>
            <person name="Guo K."/>
            <person name="Jin S."/>
            <person name="Xu P."/>
            <person name="Storey K.B."/>
            <person name="Huan P."/>
            <person name="Zhang T."/>
            <person name="Zhou Y."/>
            <person name="Zhang J."/>
            <person name="Lin C."/>
            <person name="Li X."/>
            <person name="Xing L."/>
            <person name="Huo D."/>
            <person name="Sun M."/>
            <person name="Wang L."/>
            <person name="Mercier A."/>
            <person name="Li F."/>
            <person name="Yang H."/>
            <person name="Xiang J."/>
        </authorList>
    </citation>
    <scope>NUCLEOTIDE SEQUENCE [LARGE SCALE GENOMIC DNA]</scope>
    <source>
        <strain evidence="1">Shaxun</strain>
        <tissue evidence="1">Muscle</tissue>
    </source>
</reference>
<sequence length="247" mass="28525">MLRFKMITFDANQTLIKVRRTVGYHYAKFAQRFSVEGANRDSLDENFGVAFAKQRKTHPNFGKHSGMSTKKWWGEVLGETFQLAGSPVREDTLQQMNEEFYEYAKTTQLWEVFPEVKEMLTFLNKNGVCLGVLSDNDERLIEVLRNLNIANHFAFILPSVHADAEKPNSSLFKLAMDRLRLSPTECAHIGNSYERDFEGAKSVGMHSFLIDRDETLKKKFTNLGKENFIADLTDLERMIFERHIVES</sequence>
<dbReference type="OrthoDB" id="444127at2759"/>
<dbReference type="NCBIfam" id="TIGR01549">
    <property type="entry name" value="HAD-SF-IA-v1"/>
    <property type="match status" value="1"/>
</dbReference>
<gene>
    <name evidence="1" type="ORF">BSL78_13476</name>
</gene>
<dbReference type="PANTHER" id="PTHR46191">
    <property type="match status" value="1"/>
</dbReference>
<dbReference type="Gene3D" id="1.10.150.720">
    <property type="entry name" value="Haloacid dehalogenase-like hydrolase"/>
    <property type="match status" value="1"/>
</dbReference>
<dbReference type="STRING" id="307972.A0A2G8KNQ4"/>